<evidence type="ECO:0000313" key="3">
    <source>
        <dbReference type="Proteomes" id="UP000193303"/>
    </source>
</evidence>
<dbReference type="OrthoDB" id="5296536at2"/>
<evidence type="ECO:0000313" key="2">
    <source>
        <dbReference type="EMBL" id="OSI25357.1"/>
    </source>
</evidence>
<comment type="similarity">
    <text evidence="1">Belongs to the BolA/IbaG family.</text>
</comment>
<dbReference type="Proteomes" id="UP000193303">
    <property type="component" value="Unassembled WGS sequence"/>
</dbReference>
<gene>
    <name evidence="2" type="ORF">BV912_00325</name>
</gene>
<proteinExistence type="inferred from homology"/>
<comment type="caution">
    <text evidence="2">The sequence shown here is derived from an EMBL/GenBank/DDBJ whole genome shotgun (WGS) entry which is preliminary data.</text>
</comment>
<dbReference type="Gene3D" id="3.30.300.90">
    <property type="entry name" value="BolA-like"/>
    <property type="match status" value="1"/>
</dbReference>
<dbReference type="PANTHER" id="PTHR46230">
    <property type="match status" value="1"/>
</dbReference>
<dbReference type="GO" id="GO:0016226">
    <property type="term" value="P:iron-sulfur cluster assembly"/>
    <property type="evidence" value="ECO:0007669"/>
    <property type="project" value="TreeGrafter"/>
</dbReference>
<protein>
    <submittedName>
        <fullName evidence="2">BolA family transcriptional regulator</fullName>
    </submittedName>
</protein>
<name>A0A1X3DL85_9NEIS</name>
<dbReference type="Pfam" id="PF01722">
    <property type="entry name" value="BolA"/>
    <property type="match status" value="1"/>
</dbReference>
<organism evidence="2 3">
    <name type="scientific">Neisseria dumasiana</name>
    <dbReference type="NCBI Taxonomy" id="1931275"/>
    <lineage>
        <taxon>Bacteria</taxon>
        <taxon>Pseudomonadati</taxon>
        <taxon>Pseudomonadota</taxon>
        <taxon>Betaproteobacteria</taxon>
        <taxon>Neisseriales</taxon>
        <taxon>Neisseriaceae</taxon>
        <taxon>Neisseria</taxon>
    </lineage>
</organism>
<dbReference type="PANTHER" id="PTHR46230:SF7">
    <property type="entry name" value="BOLA-LIKE PROTEIN 1"/>
    <property type="match status" value="1"/>
</dbReference>
<sequence>MPSMQEMIEGRLKSLRPEIFEFRDDSHLHEGHVGNRGGGHYAILLVSEAFAGVSRLNRQRMVKDLLQDFFSDGLIHALSVKAVTPEEYFH</sequence>
<dbReference type="EMBL" id="MTAB01000001">
    <property type="protein sequence ID" value="OSI25357.1"/>
    <property type="molecule type" value="Genomic_DNA"/>
</dbReference>
<dbReference type="PIRSF" id="PIRSF003113">
    <property type="entry name" value="BolA"/>
    <property type="match status" value="1"/>
</dbReference>
<reference evidence="3" key="1">
    <citation type="submission" date="2017-01" db="EMBL/GenBank/DDBJ databases">
        <authorList>
            <person name="Mah S.A."/>
            <person name="Swanson W.J."/>
            <person name="Moy G.W."/>
            <person name="Vacquier V.D."/>
        </authorList>
    </citation>
    <scope>NUCLEOTIDE SEQUENCE [LARGE SCALE GENOMIC DNA]</scope>
    <source>
        <strain evidence="3">124861</strain>
    </source>
</reference>
<dbReference type="STRING" id="1931275.BV914_03330"/>
<dbReference type="AlphaFoldDB" id="A0A1X3DL85"/>
<evidence type="ECO:0000256" key="1">
    <source>
        <dbReference type="RuleBase" id="RU003860"/>
    </source>
</evidence>
<dbReference type="SUPFAM" id="SSF82657">
    <property type="entry name" value="BolA-like"/>
    <property type="match status" value="1"/>
</dbReference>
<dbReference type="InterPro" id="IPR036065">
    <property type="entry name" value="BolA-like_sf"/>
</dbReference>
<accession>A0A1X3DL85</accession>
<dbReference type="InterPro" id="IPR002634">
    <property type="entry name" value="BolA"/>
</dbReference>
<dbReference type="RefSeq" id="WP_085357539.1">
    <property type="nucleotide sequence ID" value="NZ_MTAB01000001.1"/>
</dbReference>